<dbReference type="Pfam" id="PF08833">
    <property type="entry name" value="Axin_b-cat_bind"/>
    <property type="match status" value="2"/>
</dbReference>
<name>A0A4Y2CR59_ARAVE</name>
<evidence type="ECO:0000313" key="5">
    <source>
        <dbReference type="EMBL" id="GBM06951.1"/>
    </source>
</evidence>
<dbReference type="Proteomes" id="UP000499080">
    <property type="component" value="Unassembled WGS sequence"/>
</dbReference>
<dbReference type="InterPro" id="IPR038207">
    <property type="entry name" value="DIX_dom_sf"/>
</dbReference>
<evidence type="ECO:0000256" key="2">
    <source>
        <dbReference type="PROSITE-ProRule" id="PRU00069"/>
    </source>
</evidence>
<dbReference type="InterPro" id="IPR029071">
    <property type="entry name" value="Ubiquitin-like_domsf"/>
</dbReference>
<dbReference type="GO" id="GO:0019901">
    <property type="term" value="F:protein kinase binding"/>
    <property type="evidence" value="ECO:0007669"/>
    <property type="project" value="TreeGrafter"/>
</dbReference>
<dbReference type="PANTHER" id="PTHR46102:SF2">
    <property type="entry name" value="AXIN"/>
    <property type="match status" value="1"/>
</dbReference>
<dbReference type="GO" id="GO:0030877">
    <property type="term" value="C:beta-catenin destruction complex"/>
    <property type="evidence" value="ECO:0007669"/>
    <property type="project" value="TreeGrafter"/>
</dbReference>
<feature type="domain" description="DIX" evidence="4">
    <location>
        <begin position="433"/>
        <end position="515"/>
    </location>
</feature>
<dbReference type="SMART" id="SM00021">
    <property type="entry name" value="DAX"/>
    <property type="match status" value="1"/>
</dbReference>
<dbReference type="PANTHER" id="PTHR46102">
    <property type="entry name" value="AXIN"/>
    <property type="match status" value="1"/>
</dbReference>
<evidence type="ECO:0000256" key="3">
    <source>
        <dbReference type="SAM" id="MobiDB-lite"/>
    </source>
</evidence>
<dbReference type="GO" id="GO:0008013">
    <property type="term" value="F:beta-catenin binding"/>
    <property type="evidence" value="ECO:0007669"/>
    <property type="project" value="TreeGrafter"/>
</dbReference>
<dbReference type="Gene3D" id="2.40.240.130">
    <property type="match status" value="1"/>
</dbReference>
<evidence type="ECO:0000313" key="6">
    <source>
        <dbReference type="Proteomes" id="UP000499080"/>
    </source>
</evidence>
<keyword evidence="1 2" id="KW-0879">Wnt signaling pathway</keyword>
<feature type="compositionally biased region" description="Polar residues" evidence="3">
    <location>
        <begin position="339"/>
        <end position="353"/>
    </location>
</feature>
<gene>
    <name evidence="5" type="ORF">AVEN_239659_1</name>
</gene>
<dbReference type="GO" id="GO:0032436">
    <property type="term" value="P:positive regulation of proteasomal ubiquitin-dependent protein catabolic process"/>
    <property type="evidence" value="ECO:0007669"/>
    <property type="project" value="TreeGrafter"/>
</dbReference>
<dbReference type="InterPro" id="IPR014936">
    <property type="entry name" value="Axin_b-cat-bd"/>
</dbReference>
<dbReference type="InterPro" id="IPR043581">
    <property type="entry name" value="Axin-like"/>
</dbReference>
<dbReference type="EMBL" id="BGPR01000236">
    <property type="protein sequence ID" value="GBM06951.1"/>
    <property type="molecule type" value="Genomic_DNA"/>
</dbReference>
<dbReference type="Pfam" id="PF00778">
    <property type="entry name" value="DIX"/>
    <property type="match status" value="1"/>
</dbReference>
<organism evidence="5 6">
    <name type="scientific">Araneus ventricosus</name>
    <name type="common">Orbweaver spider</name>
    <name type="synonym">Epeira ventricosa</name>
    <dbReference type="NCBI Taxonomy" id="182803"/>
    <lineage>
        <taxon>Eukaryota</taxon>
        <taxon>Metazoa</taxon>
        <taxon>Ecdysozoa</taxon>
        <taxon>Arthropoda</taxon>
        <taxon>Chelicerata</taxon>
        <taxon>Arachnida</taxon>
        <taxon>Araneae</taxon>
        <taxon>Araneomorphae</taxon>
        <taxon>Entelegynae</taxon>
        <taxon>Araneoidea</taxon>
        <taxon>Araneidae</taxon>
        <taxon>Araneus</taxon>
    </lineage>
</organism>
<dbReference type="GO" id="GO:0060090">
    <property type="term" value="F:molecular adaptor activity"/>
    <property type="evidence" value="ECO:0007669"/>
    <property type="project" value="TreeGrafter"/>
</dbReference>
<dbReference type="PROSITE" id="PS50841">
    <property type="entry name" value="DIX"/>
    <property type="match status" value="1"/>
</dbReference>
<dbReference type="InterPro" id="IPR001158">
    <property type="entry name" value="DIX"/>
</dbReference>
<dbReference type="SUPFAM" id="SSF54236">
    <property type="entry name" value="Ubiquitin-like"/>
    <property type="match status" value="1"/>
</dbReference>
<evidence type="ECO:0000259" key="4">
    <source>
        <dbReference type="PROSITE" id="PS50841"/>
    </source>
</evidence>
<dbReference type="OrthoDB" id="10007451at2759"/>
<dbReference type="GO" id="GO:0048468">
    <property type="term" value="P:cell development"/>
    <property type="evidence" value="ECO:0007669"/>
    <property type="project" value="TreeGrafter"/>
</dbReference>
<comment type="caution">
    <text evidence="5">The sequence shown here is derived from an EMBL/GenBank/DDBJ whole genome shotgun (WGS) entry which is preliminary data.</text>
</comment>
<dbReference type="GO" id="GO:0005886">
    <property type="term" value="C:plasma membrane"/>
    <property type="evidence" value="ECO:0007669"/>
    <property type="project" value="TreeGrafter"/>
</dbReference>
<feature type="region of interest" description="Disordered" evidence="3">
    <location>
        <begin position="330"/>
        <end position="353"/>
    </location>
</feature>
<dbReference type="AlphaFoldDB" id="A0A4Y2CR59"/>
<reference evidence="5 6" key="1">
    <citation type="journal article" date="2019" name="Sci. Rep.">
        <title>Orb-weaving spider Araneus ventricosus genome elucidates the spidroin gene catalogue.</title>
        <authorList>
            <person name="Kono N."/>
            <person name="Nakamura H."/>
            <person name="Ohtoshi R."/>
            <person name="Moran D.A.P."/>
            <person name="Shinohara A."/>
            <person name="Yoshida Y."/>
            <person name="Fujiwara M."/>
            <person name="Mori M."/>
            <person name="Tomita M."/>
            <person name="Arakawa K."/>
        </authorList>
    </citation>
    <scope>NUCLEOTIDE SEQUENCE [LARGE SCALE GENOMIC DNA]</scope>
</reference>
<keyword evidence="6" id="KW-1185">Reference proteome</keyword>
<proteinExistence type="predicted"/>
<accession>A0A4Y2CR59</accession>
<protein>
    <recommendedName>
        <fullName evidence="4">DIX domain-containing protein</fullName>
    </recommendedName>
</protein>
<sequence length="522" mass="60030">MRPVPESVATMATKDPAKFHAILEEKLQRVEEKKKIKEKFNERYQGIEPFHPFQLQPSEDNAHDILDAHVSRVFKDTPLTPTLSSICNSPPVMKLTEENPLRVPPPGQNDHIQDMLNSYSQRVGQPSSFAVPYAMRYNRRDLDNRSSDAGVRNDWTCESNLQSSYWPVAEFRKHSQHERNRNHQLKRFSEKTPTDSSNCVDCGDSVARELPPVQRGWHSNVFPMCNGRRWQAGTQIPKRTQTLRTKNDAVMSWLNSNNFTEHSQHQPFEEDNAQDIIDAHVSRVFKDTGSKPTLSPICNSPTGEDPLRVPLPGQNDQFQIMFDNYPQRVGQPSPCSRRYNGQNLGTRSSDSRALTDWTSEDNFQSLHRPIDYVSSSESLEYSQLNRNRDHQLKRCRGKNQKVQSCWHSKSKEQSKNSLLPNFMDKTSSHGRSSDIKIIVCNYDKYPLIFKSRFPGKNITLKQFKSLLSKKGNWQYFFKRASNDFGTGVVLEEVSDDSEILPLWEGIIFCVIESMDDNATNDE</sequence>
<dbReference type="GO" id="GO:0031625">
    <property type="term" value="F:ubiquitin protein ligase binding"/>
    <property type="evidence" value="ECO:0007669"/>
    <property type="project" value="TreeGrafter"/>
</dbReference>
<evidence type="ECO:0000256" key="1">
    <source>
        <dbReference type="ARBA" id="ARBA00022687"/>
    </source>
</evidence>
<dbReference type="GO" id="GO:0016055">
    <property type="term" value="P:Wnt signaling pathway"/>
    <property type="evidence" value="ECO:0007669"/>
    <property type="project" value="UniProtKB-KW"/>
</dbReference>
<dbReference type="GO" id="GO:0090090">
    <property type="term" value="P:negative regulation of canonical Wnt signaling pathway"/>
    <property type="evidence" value="ECO:0007669"/>
    <property type="project" value="InterPro"/>
</dbReference>
<dbReference type="GO" id="GO:0005634">
    <property type="term" value="C:nucleus"/>
    <property type="evidence" value="ECO:0007669"/>
    <property type="project" value="TreeGrafter"/>
</dbReference>